<sequence length="75" mass="8098">MKELINKPSGFSDEELHSAYLRAEESDNHTLGLLRDAAHKRALIASGCSAEAKALSLSFPEKIAAWFAGDLPKDG</sequence>
<dbReference type="EMBL" id="JMTB01000073">
    <property type="protein sequence ID" value="KFC07027.1"/>
    <property type="molecule type" value="Genomic_DNA"/>
</dbReference>
<evidence type="ECO:0000313" key="2">
    <source>
        <dbReference type="Proteomes" id="UP000028630"/>
    </source>
</evidence>
<accession>A0A085A9Y2</accession>
<protein>
    <submittedName>
        <fullName evidence="1">Uncharacterized protein</fullName>
    </submittedName>
</protein>
<reference evidence="2" key="1">
    <citation type="submission" date="2014-05" db="EMBL/GenBank/DDBJ databases">
        <title>ATOL: Assembling a taxonomically balanced genome-scale reconstruction of the evolutionary history of the Enterobacteriaceae.</title>
        <authorList>
            <person name="Plunkett G. III"/>
            <person name="Neeno-Eckwall E.C."/>
            <person name="Glasner J.D."/>
            <person name="Perna N.T."/>
        </authorList>
    </citation>
    <scope>NUCLEOTIDE SEQUENCE [LARGE SCALE GENOMIC DNA]</scope>
    <source>
        <strain evidence="2">ATCC 49490</strain>
    </source>
</reference>
<keyword evidence="2" id="KW-1185">Reference proteome</keyword>
<organism evidence="1 2">
    <name type="scientific">Trabulsiella guamensis ATCC 49490</name>
    <dbReference type="NCBI Taxonomy" id="1005994"/>
    <lineage>
        <taxon>Bacteria</taxon>
        <taxon>Pseudomonadati</taxon>
        <taxon>Pseudomonadota</taxon>
        <taxon>Gammaproteobacteria</taxon>
        <taxon>Enterobacterales</taxon>
        <taxon>Enterobacteriaceae</taxon>
        <taxon>Trabulsiella</taxon>
    </lineage>
</organism>
<comment type="caution">
    <text evidence="1">The sequence shown here is derived from an EMBL/GenBank/DDBJ whole genome shotgun (WGS) entry which is preliminary data.</text>
</comment>
<gene>
    <name evidence="1" type="ORF">GTGU_02148</name>
</gene>
<evidence type="ECO:0000313" key="1">
    <source>
        <dbReference type="EMBL" id="KFC07027.1"/>
    </source>
</evidence>
<dbReference type="AlphaFoldDB" id="A0A085A9Y2"/>
<dbReference type="Proteomes" id="UP000028630">
    <property type="component" value="Unassembled WGS sequence"/>
</dbReference>
<proteinExistence type="predicted"/>
<name>A0A085A9Y2_9ENTR</name>